<organism evidence="3 4">
    <name type="scientific">Angomonas deanei</name>
    <dbReference type="NCBI Taxonomy" id="59799"/>
    <lineage>
        <taxon>Eukaryota</taxon>
        <taxon>Discoba</taxon>
        <taxon>Euglenozoa</taxon>
        <taxon>Kinetoplastea</taxon>
        <taxon>Metakinetoplastina</taxon>
        <taxon>Trypanosomatida</taxon>
        <taxon>Trypanosomatidae</taxon>
        <taxon>Strigomonadinae</taxon>
        <taxon>Angomonas</taxon>
    </lineage>
</organism>
<dbReference type="PANTHER" id="PTHR10983">
    <property type="entry name" value="1-ACYLGLYCEROL-3-PHOSPHATE ACYLTRANSFERASE-RELATED"/>
    <property type="match status" value="1"/>
</dbReference>
<dbReference type="Pfam" id="PF01553">
    <property type="entry name" value="Acyltransferase"/>
    <property type="match status" value="1"/>
</dbReference>
<dbReference type="GO" id="GO:0012505">
    <property type="term" value="C:endomembrane system"/>
    <property type="evidence" value="ECO:0007669"/>
    <property type="project" value="TreeGrafter"/>
</dbReference>
<name>A0A7G2CTA7_9TRYP</name>
<keyword evidence="1" id="KW-0812">Transmembrane</keyword>
<dbReference type="CDD" id="cd07990">
    <property type="entry name" value="LPLAT_LCLAT1-like"/>
    <property type="match status" value="1"/>
</dbReference>
<keyword evidence="1" id="KW-1133">Transmembrane helix</keyword>
<feature type="transmembrane region" description="Helical" evidence="1">
    <location>
        <begin position="395"/>
        <end position="418"/>
    </location>
</feature>
<keyword evidence="3" id="KW-0808">Transferase</keyword>
<proteinExistence type="predicted"/>
<feature type="transmembrane region" description="Helical" evidence="1">
    <location>
        <begin position="52"/>
        <end position="75"/>
    </location>
</feature>
<dbReference type="SUPFAM" id="SSF69593">
    <property type="entry name" value="Glycerol-3-phosphate (1)-acyltransferase"/>
    <property type="match status" value="1"/>
</dbReference>
<dbReference type="VEuPathDB" id="TriTrypDB:ADEAN_000920500"/>
<dbReference type="GO" id="GO:0016746">
    <property type="term" value="F:acyltransferase activity"/>
    <property type="evidence" value="ECO:0007669"/>
    <property type="project" value="UniProtKB-KW"/>
</dbReference>
<reference evidence="3 4" key="1">
    <citation type="submission" date="2020-08" db="EMBL/GenBank/DDBJ databases">
        <authorList>
            <person name="Newling K."/>
            <person name="Davey J."/>
            <person name="Forrester S."/>
        </authorList>
    </citation>
    <scope>NUCLEOTIDE SEQUENCE [LARGE SCALE GENOMIC DNA]</scope>
    <source>
        <strain evidence="4">Crithidia deanei Carvalho (ATCC PRA-265)</strain>
    </source>
</reference>
<dbReference type="AlphaFoldDB" id="A0A7G2CTA7"/>
<evidence type="ECO:0000256" key="1">
    <source>
        <dbReference type="SAM" id="Phobius"/>
    </source>
</evidence>
<protein>
    <submittedName>
        <fullName evidence="3">Acyltransferase, putative</fullName>
    </submittedName>
</protein>
<dbReference type="PANTHER" id="PTHR10983:SF16">
    <property type="entry name" value="LYSOCARDIOLIPIN ACYLTRANSFERASE 1"/>
    <property type="match status" value="1"/>
</dbReference>
<keyword evidence="4" id="KW-1185">Reference proteome</keyword>
<feature type="domain" description="Phospholipid/glycerol acyltransferase" evidence="2">
    <location>
        <begin position="119"/>
        <end position="242"/>
    </location>
</feature>
<dbReference type="EMBL" id="LR877166">
    <property type="protein sequence ID" value="CAD2221673.1"/>
    <property type="molecule type" value="Genomic_DNA"/>
</dbReference>
<evidence type="ECO:0000259" key="2">
    <source>
        <dbReference type="SMART" id="SM00563"/>
    </source>
</evidence>
<keyword evidence="1" id="KW-0472">Membrane</keyword>
<feature type="transmembrane region" description="Helical" evidence="1">
    <location>
        <begin position="369"/>
        <end position="389"/>
    </location>
</feature>
<gene>
    <name evidence="3" type="ORF">ADEAN_000920500</name>
</gene>
<dbReference type="SMART" id="SM00563">
    <property type="entry name" value="PlsC"/>
    <property type="match status" value="1"/>
</dbReference>
<dbReference type="Proteomes" id="UP000515908">
    <property type="component" value="Chromosome 22"/>
</dbReference>
<evidence type="ECO:0000313" key="3">
    <source>
        <dbReference type="EMBL" id="CAD2221673.1"/>
    </source>
</evidence>
<dbReference type="InterPro" id="IPR002123">
    <property type="entry name" value="Plipid/glycerol_acylTrfase"/>
</dbReference>
<sequence>MKVTLVGLLAVLAIVIPSYVWHIIAYTWQMLLAVLLKYTFGEKFAHHMYIAIIRFQDFLMHMFFILVCCSLELVLGTKVEYTIVDEAGQQHLDANYLNRSTGQPDLSKLLRSPSKGKAKIIIMNHHTRVDWMYLFLFVSRAHGLAPTLRIVLKESLKKIPVVGYGMELFRYLFLSRSWEKDQSYLRDMIQFYKDTNDTVSIFIFPEGTDLSKSNIEKSNAYAVKQGLPQFYHVLTPRTTGIVGLMEFVGEENVEEIIDLTLGYTYAGPGLRPDEPSLVNGNQPRAVHLLAQVFRYAKADPSVSTSVSVAPDEKEAFVQFIHDRFAVKEQLLSRFYQTNPVGFDTADVKAVVGEKYGVKSFDRSRTSSPFVNLVEQVGVIYFLYCLALFVPVLIYAATHITLCNLLFVAAQLALTFWLVNSHGGMQQLLILRKVKDNETYWARIQKKLNEGKKKKAKK</sequence>
<keyword evidence="3" id="KW-0012">Acyltransferase</keyword>
<dbReference type="OrthoDB" id="186786at2759"/>
<evidence type="ECO:0000313" key="4">
    <source>
        <dbReference type="Proteomes" id="UP000515908"/>
    </source>
</evidence>
<accession>A0A7G2CTA7</accession>